<name>A0A0P1F0K6_9RHOB</name>
<proteinExistence type="predicted"/>
<dbReference type="eggNOG" id="COG5502">
    <property type="taxonomic scope" value="Bacteria"/>
</dbReference>
<dbReference type="AlphaFoldDB" id="A0A0P1F0K6"/>
<protein>
    <recommendedName>
        <fullName evidence="3">DUF2267 domain-containing protein</fullName>
    </recommendedName>
</protein>
<evidence type="ECO:0000313" key="2">
    <source>
        <dbReference type="Proteomes" id="UP000051298"/>
    </source>
</evidence>
<dbReference type="InterPro" id="IPR038282">
    <property type="entry name" value="DUF2267_sf"/>
</dbReference>
<evidence type="ECO:0008006" key="3">
    <source>
        <dbReference type="Google" id="ProtNLM"/>
    </source>
</evidence>
<dbReference type="STRING" id="266809.PM03_13845"/>
<organism evidence="1 2">
    <name type="scientific">Thalassobacter stenotrophicus</name>
    <dbReference type="NCBI Taxonomy" id="266809"/>
    <lineage>
        <taxon>Bacteria</taxon>
        <taxon>Pseudomonadati</taxon>
        <taxon>Pseudomonadota</taxon>
        <taxon>Alphaproteobacteria</taxon>
        <taxon>Rhodobacterales</taxon>
        <taxon>Roseobacteraceae</taxon>
        <taxon>Thalassobacter</taxon>
    </lineage>
</organism>
<sequence length="145" mass="16623">MTTQGLEVIDHSVQLTHEWINELAERLDWASKRNALRLLRVTLQRVRDHLPGDELAQFSAQMPVFVRGFLFEGWAPKRTLFKERSGCAFITAIDTLMADSSEYRGREDIRCVFDLLNARLSPGEIEDIRACLPQDLRALWPVPGT</sequence>
<gene>
    <name evidence="1" type="ORF">THS5294_01953</name>
</gene>
<evidence type="ECO:0000313" key="1">
    <source>
        <dbReference type="EMBL" id="CUH60657.1"/>
    </source>
</evidence>
<reference evidence="1 2" key="1">
    <citation type="submission" date="2015-09" db="EMBL/GenBank/DDBJ databases">
        <authorList>
            <consortium name="Swine Surveillance"/>
        </authorList>
    </citation>
    <scope>NUCLEOTIDE SEQUENCE [LARGE SCALE GENOMIC DNA]</scope>
    <source>
        <strain evidence="1 2">CECT 5294</strain>
    </source>
</reference>
<dbReference type="InterPro" id="IPR018727">
    <property type="entry name" value="DUF2267"/>
</dbReference>
<dbReference type="Gene3D" id="1.10.490.110">
    <property type="entry name" value="Uncharacterized conserved protein DUF2267"/>
    <property type="match status" value="1"/>
</dbReference>
<dbReference type="RefSeq" id="WP_058123581.1">
    <property type="nucleotide sequence ID" value="NZ_CYRX01000026.1"/>
</dbReference>
<dbReference type="Proteomes" id="UP000051298">
    <property type="component" value="Unassembled WGS sequence"/>
</dbReference>
<accession>A0A0P1F0K6</accession>
<dbReference type="Pfam" id="PF10025">
    <property type="entry name" value="DUF2267"/>
    <property type="match status" value="1"/>
</dbReference>
<dbReference type="EMBL" id="CYRX01000026">
    <property type="protein sequence ID" value="CUH60657.1"/>
    <property type="molecule type" value="Genomic_DNA"/>
</dbReference>